<dbReference type="GO" id="GO:0010181">
    <property type="term" value="F:FMN binding"/>
    <property type="evidence" value="ECO:0007669"/>
    <property type="project" value="InterPro"/>
</dbReference>
<dbReference type="GO" id="GO:0022900">
    <property type="term" value="P:electron transport chain"/>
    <property type="evidence" value="ECO:0007669"/>
    <property type="project" value="UniProtKB-UniRule"/>
</dbReference>
<name>A0A3S9SYG5_9FIRM</name>
<gene>
    <name evidence="6" type="primary">rnfG</name>
    <name evidence="8" type="ORF">BBF96_07815</name>
</gene>
<keyword evidence="3 6" id="KW-0285">Flavoprotein</keyword>
<evidence type="ECO:0000256" key="5">
    <source>
        <dbReference type="ARBA" id="ARBA00022982"/>
    </source>
</evidence>
<comment type="subcellular location">
    <subcellularLocation>
        <location evidence="6">Cell membrane</location>
        <topology evidence="6">Single-pass membrane protein</topology>
    </subcellularLocation>
</comment>
<accession>A0A3S9SYG5</accession>
<dbReference type="EC" id="7.-.-.-" evidence="6"/>
<sequence>MKEMPRLVIVLTVIAILSGLVLTFTFNVTNEKIIRNAEIKRKAAIRDVLPGLASYEVKQKGSLSYYQGYDTNGNPIGIAIEAYGGGFQGEIKLMIGLIPDEKKISAIKVLSHLETPGLGARITEESFKSNFKDKPFGDYTVVKRPARNKYEVEAISGATISSEAVTSIVENTLEAVKEAFGGEW</sequence>
<evidence type="ECO:0000256" key="4">
    <source>
        <dbReference type="ARBA" id="ARBA00022643"/>
    </source>
</evidence>
<evidence type="ECO:0000256" key="6">
    <source>
        <dbReference type="HAMAP-Rule" id="MF_00479"/>
    </source>
</evidence>
<keyword evidence="9" id="KW-1185">Reference proteome</keyword>
<evidence type="ECO:0000256" key="2">
    <source>
        <dbReference type="ARBA" id="ARBA00022553"/>
    </source>
</evidence>
<evidence type="ECO:0000256" key="3">
    <source>
        <dbReference type="ARBA" id="ARBA00022630"/>
    </source>
</evidence>
<comment type="cofactor">
    <cofactor evidence="6">
        <name>FMN</name>
        <dbReference type="ChEBI" id="CHEBI:58210"/>
    </cofactor>
</comment>
<feature type="domain" description="FMN-binding" evidence="7">
    <location>
        <begin position="86"/>
        <end position="176"/>
    </location>
</feature>
<dbReference type="GO" id="GO:0005886">
    <property type="term" value="C:plasma membrane"/>
    <property type="evidence" value="ECO:0007669"/>
    <property type="project" value="UniProtKB-SubCell"/>
</dbReference>
<dbReference type="HAMAP" id="MF_00479">
    <property type="entry name" value="RsxG_RnfG"/>
    <property type="match status" value="1"/>
</dbReference>
<feature type="modified residue" description="FMN phosphoryl threonine" evidence="6">
    <location>
        <position position="159"/>
    </location>
</feature>
<organism evidence="8 9">
    <name type="scientific">Anoxybacter fermentans</name>
    <dbReference type="NCBI Taxonomy" id="1323375"/>
    <lineage>
        <taxon>Bacteria</taxon>
        <taxon>Bacillati</taxon>
        <taxon>Bacillota</taxon>
        <taxon>Clostridia</taxon>
        <taxon>Halanaerobiales</taxon>
        <taxon>Anoxybacter</taxon>
    </lineage>
</organism>
<reference evidence="8 9" key="1">
    <citation type="submission" date="2016-07" db="EMBL/GenBank/DDBJ databases">
        <title>Genome and transcriptome analysis of iron-reducing fermentative bacteria Anoxybacter fermentans.</title>
        <authorList>
            <person name="Zeng X."/>
            <person name="Shao Z."/>
        </authorList>
    </citation>
    <scope>NUCLEOTIDE SEQUENCE [LARGE SCALE GENOMIC DNA]</scope>
    <source>
        <strain evidence="8 9">DY22613</strain>
    </source>
</reference>
<protein>
    <recommendedName>
        <fullName evidence="6">Ion-translocating oxidoreductase complex subunit G</fullName>
        <ecNumber evidence="6">7.-.-.-</ecNumber>
    </recommendedName>
    <alternativeName>
        <fullName evidence="6">Rnf electron transport complex subunit G</fullName>
    </alternativeName>
</protein>
<evidence type="ECO:0000259" key="7">
    <source>
        <dbReference type="SMART" id="SM00900"/>
    </source>
</evidence>
<keyword evidence="6" id="KW-0812">Transmembrane</keyword>
<dbReference type="KEGG" id="aft:BBF96_07815"/>
<keyword evidence="2 6" id="KW-0597">Phosphoprotein</keyword>
<dbReference type="NCBIfam" id="TIGR01947">
    <property type="entry name" value="rnfG"/>
    <property type="match status" value="1"/>
</dbReference>
<comment type="subunit">
    <text evidence="6">The complex is composed of six subunits: RnfA, RnfB, RnfC, RnfD, RnfE and RnfG.</text>
</comment>
<dbReference type="InterPro" id="IPR010209">
    <property type="entry name" value="Ion_transpt_RnfG/RsxG"/>
</dbReference>
<comment type="function">
    <text evidence="6">Part of a membrane-bound complex that couples electron transfer with translocation of ions across the membrane.</text>
</comment>
<keyword evidence="6" id="KW-1133">Transmembrane helix</keyword>
<keyword evidence="4 6" id="KW-0288">FMN</keyword>
<dbReference type="PANTHER" id="PTHR36118:SF1">
    <property type="entry name" value="ION-TRANSLOCATING OXIDOREDUCTASE COMPLEX SUBUNIT G"/>
    <property type="match status" value="1"/>
</dbReference>
<keyword evidence="5 6" id="KW-0249">Electron transport</keyword>
<dbReference type="Proteomes" id="UP000267250">
    <property type="component" value="Chromosome"/>
</dbReference>
<keyword evidence="6" id="KW-1003">Cell membrane</keyword>
<dbReference type="EMBL" id="CP016379">
    <property type="protein sequence ID" value="AZR73298.1"/>
    <property type="molecule type" value="Genomic_DNA"/>
</dbReference>
<keyword evidence="1 6" id="KW-0813">Transport</keyword>
<evidence type="ECO:0000256" key="1">
    <source>
        <dbReference type="ARBA" id="ARBA00022448"/>
    </source>
</evidence>
<dbReference type="RefSeq" id="WP_127016629.1">
    <property type="nucleotide sequence ID" value="NZ_CP016379.1"/>
</dbReference>
<dbReference type="PANTHER" id="PTHR36118">
    <property type="entry name" value="ION-TRANSLOCATING OXIDOREDUCTASE COMPLEX SUBUNIT G"/>
    <property type="match status" value="1"/>
</dbReference>
<keyword evidence="6" id="KW-0472">Membrane</keyword>
<dbReference type="Pfam" id="PF04205">
    <property type="entry name" value="FMN_bind"/>
    <property type="match status" value="1"/>
</dbReference>
<keyword evidence="6" id="KW-1278">Translocase</keyword>
<evidence type="ECO:0000313" key="8">
    <source>
        <dbReference type="EMBL" id="AZR73298.1"/>
    </source>
</evidence>
<dbReference type="SMART" id="SM00900">
    <property type="entry name" value="FMN_bind"/>
    <property type="match status" value="1"/>
</dbReference>
<dbReference type="PIRSF" id="PIRSF006091">
    <property type="entry name" value="E_trnsport_RnfG"/>
    <property type="match status" value="1"/>
</dbReference>
<dbReference type="GO" id="GO:0009055">
    <property type="term" value="F:electron transfer activity"/>
    <property type="evidence" value="ECO:0007669"/>
    <property type="project" value="InterPro"/>
</dbReference>
<dbReference type="InterPro" id="IPR007329">
    <property type="entry name" value="FMN-bd"/>
</dbReference>
<evidence type="ECO:0000313" key="9">
    <source>
        <dbReference type="Proteomes" id="UP000267250"/>
    </source>
</evidence>
<comment type="similarity">
    <text evidence="6">Belongs to the RnfG family.</text>
</comment>
<dbReference type="AlphaFoldDB" id="A0A3S9SYG5"/>
<dbReference type="OrthoDB" id="9794010at2"/>
<proteinExistence type="inferred from homology"/>